<accession>A0A173R781</accession>
<evidence type="ECO:0000256" key="1">
    <source>
        <dbReference type="SAM" id="Phobius"/>
    </source>
</evidence>
<gene>
    <name evidence="2" type="ORF">COEU31_04480</name>
    <name evidence="3" type="ORF">DWX94_09880</name>
</gene>
<dbReference type="Proteomes" id="UP000283295">
    <property type="component" value="Unassembled WGS sequence"/>
</dbReference>
<proteinExistence type="predicted"/>
<evidence type="ECO:0000313" key="4">
    <source>
        <dbReference type="Proteomes" id="UP000283295"/>
    </source>
</evidence>
<evidence type="ECO:0000313" key="3">
    <source>
        <dbReference type="EMBL" id="RGS40725.1"/>
    </source>
</evidence>
<reference evidence="2" key="2">
    <citation type="submission" date="2020-06" db="EMBL/GenBank/DDBJ databases">
        <title>Characterization of fructooligosaccharide metabolism and fructooligosaccharide-degrading enzymes in human commensal butyrate producers.</title>
        <authorList>
            <person name="Tanno H."/>
            <person name="Fujii T."/>
            <person name="Hirano K."/>
            <person name="Maeno S."/>
            <person name="Tonozuka T."/>
            <person name="Sakamoto M."/>
            <person name="Ohkuma M."/>
            <person name="Tochio T."/>
            <person name="Endo A."/>
        </authorList>
    </citation>
    <scope>NUCLEOTIDE SEQUENCE</scope>
    <source>
        <strain evidence="2">JCM 31265</strain>
    </source>
</reference>
<sequence>MKKELFSRIFVGLLGGIVISYLITIGISLAIGDGSYYSCVPSLIERFGNEVTAIIIQTVLSAVLGAGFAGASVIWEIDKWSLLKQTSIYFGIVSVLMMTVAYICEWMEHSVKGVLSYFAIFVAIFVVVWIVQYLIWKIRIYKIKEGIQKNN</sequence>
<dbReference type="OrthoDB" id="1698302at2"/>
<dbReference type="EMBL" id="QRVK01000025">
    <property type="protein sequence ID" value="RGS40725.1"/>
    <property type="molecule type" value="Genomic_DNA"/>
</dbReference>
<dbReference type="EMBL" id="BLYL01000001">
    <property type="protein sequence ID" value="GFO93402.1"/>
    <property type="molecule type" value="Genomic_DNA"/>
</dbReference>
<dbReference type="InterPro" id="IPR021560">
    <property type="entry name" value="DUF3021"/>
</dbReference>
<dbReference type="GeneID" id="92831928"/>
<keyword evidence="1" id="KW-0472">Membrane</keyword>
<name>A0A173R781_9FIRM</name>
<protein>
    <submittedName>
        <fullName evidence="3">DUF3021 domain-containing protein</fullName>
    </submittedName>
</protein>
<feature type="transmembrane region" description="Helical" evidence="1">
    <location>
        <begin position="87"/>
        <end position="103"/>
    </location>
</feature>
<evidence type="ECO:0000313" key="5">
    <source>
        <dbReference type="Proteomes" id="UP000660047"/>
    </source>
</evidence>
<reference evidence="3 4" key="1">
    <citation type="submission" date="2018-08" db="EMBL/GenBank/DDBJ databases">
        <title>A genome reference for cultivated species of the human gut microbiota.</title>
        <authorList>
            <person name="Zou Y."/>
            <person name="Xue W."/>
            <person name="Luo G."/>
        </authorList>
    </citation>
    <scope>NUCLEOTIDE SEQUENCE [LARGE SCALE GENOMIC DNA]</scope>
    <source>
        <strain evidence="3 4">AF22-21</strain>
    </source>
</reference>
<dbReference type="Pfam" id="PF11457">
    <property type="entry name" value="DUF3021"/>
    <property type="match status" value="1"/>
</dbReference>
<feature type="transmembrane region" description="Helical" evidence="1">
    <location>
        <begin position="9"/>
        <end position="31"/>
    </location>
</feature>
<keyword evidence="1" id="KW-1133">Transmembrane helix</keyword>
<comment type="caution">
    <text evidence="2">The sequence shown here is derived from an EMBL/GenBank/DDBJ whole genome shotgun (WGS) entry which is preliminary data.</text>
</comment>
<evidence type="ECO:0000313" key="2">
    <source>
        <dbReference type="EMBL" id="GFO93402.1"/>
    </source>
</evidence>
<feature type="transmembrane region" description="Helical" evidence="1">
    <location>
        <begin position="115"/>
        <end position="136"/>
    </location>
</feature>
<dbReference type="AlphaFoldDB" id="A0A173R781"/>
<organism evidence="2 5">
    <name type="scientific">Coprococcus eutactus</name>
    <dbReference type="NCBI Taxonomy" id="33043"/>
    <lineage>
        <taxon>Bacteria</taxon>
        <taxon>Bacillati</taxon>
        <taxon>Bacillota</taxon>
        <taxon>Clostridia</taxon>
        <taxon>Lachnospirales</taxon>
        <taxon>Lachnospiraceae</taxon>
        <taxon>Coprococcus</taxon>
    </lineage>
</organism>
<dbReference type="RefSeq" id="WP_004853253.1">
    <property type="nucleotide sequence ID" value="NZ_BLYL01000001.1"/>
</dbReference>
<keyword evidence="1" id="KW-0812">Transmembrane</keyword>
<dbReference type="Proteomes" id="UP000660047">
    <property type="component" value="Unassembled WGS sequence"/>
</dbReference>
<feature type="transmembrane region" description="Helical" evidence="1">
    <location>
        <begin position="51"/>
        <end position="75"/>
    </location>
</feature>